<dbReference type="SMART" id="SM00115">
    <property type="entry name" value="CASc"/>
    <property type="match status" value="1"/>
</dbReference>
<evidence type="ECO:0000259" key="2">
    <source>
        <dbReference type="PROSITE" id="PS50208"/>
    </source>
</evidence>
<organism evidence="3 4">
    <name type="scientific">Epilithonimonas lactis</name>
    <dbReference type="NCBI Taxonomy" id="421072"/>
    <lineage>
        <taxon>Bacteria</taxon>
        <taxon>Pseudomonadati</taxon>
        <taxon>Bacteroidota</taxon>
        <taxon>Flavobacteriia</taxon>
        <taxon>Flavobacteriales</taxon>
        <taxon>Weeksellaceae</taxon>
        <taxon>Chryseobacterium group</taxon>
        <taxon>Epilithonimonas</taxon>
    </lineage>
</organism>
<evidence type="ECO:0000313" key="4">
    <source>
        <dbReference type="Proteomes" id="UP000028623"/>
    </source>
</evidence>
<evidence type="ECO:0000313" key="3">
    <source>
        <dbReference type="EMBL" id="KFC22392.1"/>
    </source>
</evidence>
<dbReference type="InterPro" id="IPR029030">
    <property type="entry name" value="Caspase-like_dom_sf"/>
</dbReference>
<comment type="caution">
    <text evidence="3">The sequence shown here is derived from an EMBL/GenBank/DDBJ whole genome shotgun (WGS) entry which is preliminary data.</text>
</comment>
<dbReference type="Pfam" id="PF00656">
    <property type="entry name" value="Peptidase_C14"/>
    <property type="match status" value="1"/>
</dbReference>
<dbReference type="PROSITE" id="PS50208">
    <property type="entry name" value="CASPASE_P20"/>
    <property type="match status" value="1"/>
</dbReference>
<dbReference type="GO" id="GO:0004197">
    <property type="term" value="F:cysteine-type endopeptidase activity"/>
    <property type="evidence" value="ECO:0007669"/>
    <property type="project" value="InterPro"/>
</dbReference>
<dbReference type="InterPro" id="IPR011600">
    <property type="entry name" value="Pept_C14_caspase"/>
</dbReference>
<protein>
    <recommendedName>
        <fullName evidence="2">Caspase family p20 domain-containing protein</fullName>
    </recommendedName>
</protein>
<reference evidence="3 4" key="1">
    <citation type="submission" date="2014-07" db="EMBL/GenBank/DDBJ databases">
        <title>Epilithonimonas lactis LMG 22401 Genome.</title>
        <authorList>
            <person name="Pipes S.E."/>
            <person name="Stropko S.J."/>
        </authorList>
    </citation>
    <scope>NUCLEOTIDE SEQUENCE [LARGE SCALE GENOMIC DNA]</scope>
    <source>
        <strain evidence="3 4">LMG 24401</strain>
    </source>
</reference>
<proteinExistence type="inferred from homology"/>
<dbReference type="PANTHER" id="PTHR22576">
    <property type="entry name" value="MUCOSA ASSOCIATED LYMPHOID TISSUE LYMPHOMA TRANSLOCATION PROTEIN 1/PARACASPASE"/>
    <property type="match status" value="1"/>
</dbReference>
<name>A0A085BIU7_9FLAO</name>
<dbReference type="InterPro" id="IPR001309">
    <property type="entry name" value="Pept_C14_p20"/>
</dbReference>
<dbReference type="OrthoDB" id="9812126at2"/>
<dbReference type="AlphaFoldDB" id="A0A085BIU7"/>
<dbReference type="Proteomes" id="UP000028623">
    <property type="component" value="Unassembled WGS sequence"/>
</dbReference>
<sequence length="470" mass="54070">MKTLAIIIGNNNYFKGNELTNGENDANQIAGIFKDYNYEVKLYLNIDQKNIVEILQEYSDLLKDFDASIFYFAGHGFEVDGENFLASIDSQIPPENKYVAKQNCITLNDLFDIYRQNPTKLNIVILDACRRSFGRGTALGFSPIIAPKGSLIAFSTSPNEGALDVGYENNSIYTGSLIKHLSSERIAVEDLFKSVRKTVFALSGGRQTTWEHTSLIGDFYFYKHQKLNILSLPYNPNVLKDENYYEDSEFYKKIKELKTYNWYKQNPAIDYLITIPVSQLDKDQMFILGRNLLQCAIGGANSAMTFFENLNRSLLDFQINSENHILNGILFEMYYDSKGEFRFNNFKGNYREEIFKLRDNPAFNQSFDFINGILIQQDYSVLFLPNSQTINIEIKCSQKTTNDGFGDRIVQVIESIIFNGNDIKKEISKYYIDGYNENGLKTVLAKYLNAPVESIRINSNFELRYIRFII</sequence>
<dbReference type="EMBL" id="JPLY01000003">
    <property type="protein sequence ID" value="KFC22392.1"/>
    <property type="molecule type" value="Genomic_DNA"/>
</dbReference>
<dbReference type="InterPro" id="IPR015917">
    <property type="entry name" value="Pept_C14A"/>
</dbReference>
<evidence type="ECO:0000256" key="1">
    <source>
        <dbReference type="ARBA" id="ARBA00010134"/>
    </source>
</evidence>
<dbReference type="PANTHER" id="PTHR22576:SF37">
    <property type="entry name" value="MUCOSA-ASSOCIATED LYMPHOID TISSUE LYMPHOMA TRANSLOCATION PROTEIN 1"/>
    <property type="match status" value="1"/>
</dbReference>
<dbReference type="RefSeq" id="WP_034741428.1">
    <property type="nucleotide sequence ID" value="NZ_FOFI01000003.1"/>
</dbReference>
<dbReference type="STRING" id="421072.SAMN04488097_2761"/>
<keyword evidence="4" id="KW-1185">Reference proteome</keyword>
<dbReference type="SUPFAM" id="SSF52129">
    <property type="entry name" value="Caspase-like"/>
    <property type="match status" value="1"/>
</dbReference>
<gene>
    <name evidence="3" type="ORF">IO89_10695</name>
</gene>
<dbReference type="Gene3D" id="3.40.50.1460">
    <property type="match status" value="1"/>
</dbReference>
<dbReference type="eggNOG" id="COG4249">
    <property type="taxonomic scope" value="Bacteria"/>
</dbReference>
<feature type="domain" description="Caspase family p20" evidence="2">
    <location>
        <begin position="1"/>
        <end position="130"/>
    </location>
</feature>
<comment type="similarity">
    <text evidence="1">Belongs to the peptidase C14A family.</text>
</comment>
<accession>A0A085BIU7</accession>
<dbReference type="GO" id="GO:0006508">
    <property type="term" value="P:proteolysis"/>
    <property type="evidence" value="ECO:0007669"/>
    <property type="project" value="InterPro"/>
</dbReference>
<dbReference type="InterPro" id="IPR052039">
    <property type="entry name" value="Caspase-related_regulators"/>
</dbReference>